<accession>A0ABD0UL26</accession>
<reference evidence="2 3" key="1">
    <citation type="journal article" date="2024" name="Plant Biotechnol. J.">
        <title>Dendrobium thyrsiflorum genome and its molecular insights into genes involved in important horticultural traits.</title>
        <authorList>
            <person name="Chen B."/>
            <person name="Wang J.Y."/>
            <person name="Zheng P.J."/>
            <person name="Li K.L."/>
            <person name="Liang Y.M."/>
            <person name="Chen X.F."/>
            <person name="Zhang C."/>
            <person name="Zhao X."/>
            <person name="He X."/>
            <person name="Zhang G.Q."/>
            <person name="Liu Z.J."/>
            <person name="Xu Q."/>
        </authorList>
    </citation>
    <scope>NUCLEOTIDE SEQUENCE [LARGE SCALE GENOMIC DNA]</scope>
    <source>
        <strain evidence="2">GZMU011</strain>
    </source>
</reference>
<organism evidence="2 3">
    <name type="scientific">Dendrobium thyrsiflorum</name>
    <name type="common">Pinecone-like raceme dendrobium</name>
    <name type="synonym">Orchid</name>
    <dbReference type="NCBI Taxonomy" id="117978"/>
    <lineage>
        <taxon>Eukaryota</taxon>
        <taxon>Viridiplantae</taxon>
        <taxon>Streptophyta</taxon>
        <taxon>Embryophyta</taxon>
        <taxon>Tracheophyta</taxon>
        <taxon>Spermatophyta</taxon>
        <taxon>Magnoliopsida</taxon>
        <taxon>Liliopsida</taxon>
        <taxon>Asparagales</taxon>
        <taxon>Orchidaceae</taxon>
        <taxon>Epidendroideae</taxon>
        <taxon>Malaxideae</taxon>
        <taxon>Dendrobiinae</taxon>
        <taxon>Dendrobium</taxon>
    </lineage>
</organism>
<sequence length="148" mass="15536">MTTVVVDCDCGCGVEAVAAGDCRQRMGWIGGRHGWSRRLDRELIPAITIQITINCGNPSVGCGDNGDNGGKLNSPFTSALSHTVVQLDGVKTSPSGRFLCASSVLCIFTASICCCSSSFLFLFSGELRTSFGKLRIALLPLISNAAQS</sequence>
<gene>
    <name evidence="2" type="ORF">M5K25_016901</name>
</gene>
<keyword evidence="1" id="KW-0472">Membrane</keyword>
<feature type="transmembrane region" description="Helical" evidence="1">
    <location>
        <begin position="98"/>
        <end position="123"/>
    </location>
</feature>
<dbReference type="Proteomes" id="UP001552299">
    <property type="component" value="Unassembled WGS sequence"/>
</dbReference>
<evidence type="ECO:0000313" key="3">
    <source>
        <dbReference type="Proteomes" id="UP001552299"/>
    </source>
</evidence>
<dbReference type="EMBL" id="JANQDX010000013">
    <property type="protein sequence ID" value="KAL0913439.1"/>
    <property type="molecule type" value="Genomic_DNA"/>
</dbReference>
<dbReference type="AlphaFoldDB" id="A0ABD0UL26"/>
<comment type="caution">
    <text evidence="2">The sequence shown here is derived from an EMBL/GenBank/DDBJ whole genome shotgun (WGS) entry which is preliminary data.</text>
</comment>
<keyword evidence="3" id="KW-1185">Reference proteome</keyword>
<name>A0ABD0UL26_DENTH</name>
<proteinExistence type="predicted"/>
<evidence type="ECO:0000256" key="1">
    <source>
        <dbReference type="SAM" id="Phobius"/>
    </source>
</evidence>
<evidence type="ECO:0000313" key="2">
    <source>
        <dbReference type="EMBL" id="KAL0913439.1"/>
    </source>
</evidence>
<protein>
    <submittedName>
        <fullName evidence="2">Uncharacterized protein</fullName>
    </submittedName>
</protein>
<keyword evidence="1" id="KW-0812">Transmembrane</keyword>
<keyword evidence="1" id="KW-1133">Transmembrane helix</keyword>